<proteinExistence type="predicted"/>
<dbReference type="RefSeq" id="YP_009268737.1">
    <property type="nucleotide sequence ID" value="NC_030656.1"/>
</dbReference>
<evidence type="ECO:0000313" key="2">
    <source>
        <dbReference type="Proteomes" id="UP000203626"/>
    </source>
</evidence>
<dbReference type="Proteomes" id="UP000203626">
    <property type="component" value="Segment"/>
</dbReference>
<protein>
    <submittedName>
        <fullName evidence="1">Uncharacterized protein</fullName>
    </submittedName>
</protein>
<gene>
    <name evidence="1" type="ORF">PTPV-Aus-022</name>
</gene>
<dbReference type="GeneID" id="28340349"/>
<dbReference type="EMBL" id="KU980965">
    <property type="protein sequence ID" value="ANS71106.1"/>
    <property type="molecule type" value="Genomic_DNA"/>
</dbReference>
<dbReference type="KEGG" id="vg:28340349"/>
<name>A0A1B1MR88_9POXV</name>
<organism evidence="1 2">
    <name type="scientific">Pteropox virus</name>
    <dbReference type="NCBI Taxonomy" id="1873698"/>
    <lineage>
        <taxon>Viruses</taxon>
        <taxon>Varidnaviria</taxon>
        <taxon>Bamfordvirae</taxon>
        <taxon>Nucleocytoviricota</taxon>
        <taxon>Pokkesviricetes</taxon>
        <taxon>Chitovirales</taxon>
        <taxon>Poxviridae</taxon>
        <taxon>Chordopoxvirinae</taxon>
        <taxon>Pteropopoxvirus</taxon>
        <taxon>Pteropopoxvirus pteropox</taxon>
    </lineage>
</organism>
<evidence type="ECO:0000313" key="1">
    <source>
        <dbReference type="EMBL" id="ANS71106.1"/>
    </source>
</evidence>
<sequence length="63" mass="7224">MIDPVEQDSLVDEGMELSEELEELLDSLEENSDLSSIVSDSDLESLIDELEDFNYYLIEDITH</sequence>
<keyword evidence="2" id="KW-1185">Reference proteome</keyword>
<accession>A0A1B1MR88</accession>
<reference evidence="1 2" key="1">
    <citation type="journal article" date="2016" name="J. Gen. Virol.">
        <title>Genomic characterization of a novel poxvirus from a flying fox: evidence for a new genus?</title>
        <authorList>
            <person name="O'Dea M.A."/>
            <person name="Tu S.L."/>
            <person name="Pang S."/>
            <person name="De Ridder T."/>
            <person name="Jackson B."/>
            <person name="Upton C."/>
        </authorList>
    </citation>
    <scope>NUCLEOTIDE SEQUENCE [LARGE SCALE GENOMIC DNA]</scope>
    <source>
        <strain evidence="1 2">Australia</strain>
    </source>
</reference>